<feature type="domain" description="Origin recognition complex subunit 2 winged-helix" evidence="1">
    <location>
        <begin position="20"/>
        <end position="74"/>
    </location>
</feature>
<proteinExistence type="predicted"/>
<gene>
    <name evidence="2" type="ORF">C1645_771861</name>
</gene>
<dbReference type="OrthoDB" id="346673at2759"/>
<accession>A0A397T380</accession>
<comment type="caution">
    <text evidence="2">The sequence shown here is derived from an EMBL/GenBank/DDBJ whole genome shotgun (WGS) entry which is preliminary data.</text>
</comment>
<keyword evidence="3" id="KW-1185">Reference proteome</keyword>
<protein>
    <recommendedName>
        <fullName evidence="1">Origin recognition complex subunit 2 winged-helix domain-containing protein</fullName>
    </recommendedName>
</protein>
<feature type="non-terminal residue" evidence="2">
    <location>
        <position position="91"/>
    </location>
</feature>
<name>A0A397T380_9GLOM</name>
<evidence type="ECO:0000313" key="3">
    <source>
        <dbReference type="Proteomes" id="UP000265703"/>
    </source>
</evidence>
<sequence length="91" mass="10597">MFAMLADHIVSATRRDETNGDSLDFDTLLKYCLENSLCNDEKTFRRYLEDFYYHGVFLAKRTPSGEVRITIPISLHDLKTFLLDKDIFGDL</sequence>
<organism evidence="2 3">
    <name type="scientific">Glomus cerebriforme</name>
    <dbReference type="NCBI Taxonomy" id="658196"/>
    <lineage>
        <taxon>Eukaryota</taxon>
        <taxon>Fungi</taxon>
        <taxon>Fungi incertae sedis</taxon>
        <taxon>Mucoromycota</taxon>
        <taxon>Glomeromycotina</taxon>
        <taxon>Glomeromycetes</taxon>
        <taxon>Glomerales</taxon>
        <taxon>Glomeraceae</taxon>
        <taxon>Glomus</taxon>
    </lineage>
</organism>
<evidence type="ECO:0000313" key="2">
    <source>
        <dbReference type="EMBL" id="RIA89601.1"/>
    </source>
</evidence>
<dbReference type="AlphaFoldDB" id="A0A397T380"/>
<dbReference type="STRING" id="658196.A0A397T380"/>
<reference evidence="2 3" key="1">
    <citation type="submission" date="2018-06" db="EMBL/GenBank/DDBJ databases">
        <title>Comparative genomics reveals the genomic features of Rhizophagus irregularis, R. cerebriforme, R. diaphanum and Gigaspora rosea, and their symbiotic lifestyle signature.</title>
        <authorList>
            <person name="Morin E."/>
            <person name="San Clemente H."/>
            <person name="Chen E.C.H."/>
            <person name="De La Providencia I."/>
            <person name="Hainaut M."/>
            <person name="Kuo A."/>
            <person name="Kohler A."/>
            <person name="Murat C."/>
            <person name="Tang N."/>
            <person name="Roy S."/>
            <person name="Loubradou J."/>
            <person name="Henrissat B."/>
            <person name="Grigoriev I.V."/>
            <person name="Corradi N."/>
            <person name="Roux C."/>
            <person name="Martin F.M."/>
        </authorList>
    </citation>
    <scope>NUCLEOTIDE SEQUENCE [LARGE SCALE GENOMIC DNA]</scope>
    <source>
        <strain evidence="2 3">DAOM 227022</strain>
    </source>
</reference>
<dbReference type="EMBL" id="QKYT01000213">
    <property type="protein sequence ID" value="RIA89601.1"/>
    <property type="molecule type" value="Genomic_DNA"/>
</dbReference>
<dbReference type="Pfam" id="PF24882">
    <property type="entry name" value="WHD_ORC2"/>
    <property type="match status" value="1"/>
</dbReference>
<evidence type="ECO:0000259" key="1">
    <source>
        <dbReference type="Pfam" id="PF24882"/>
    </source>
</evidence>
<dbReference type="InterPro" id="IPR056773">
    <property type="entry name" value="WHD_ORC2"/>
</dbReference>
<dbReference type="Proteomes" id="UP000265703">
    <property type="component" value="Unassembled WGS sequence"/>
</dbReference>